<dbReference type="EMBL" id="JAVQLW010000001">
    <property type="protein sequence ID" value="MDS9466938.1"/>
    <property type="molecule type" value="Genomic_DNA"/>
</dbReference>
<sequence length="185" mass="19911">MRPATLRLESFAPAGTGPQITAHAAELEHAYQLGHEKGLADGRELSLDALCTKLSELQDRLVTSATDRSELLRETSAALQPVLEAVTGLLAAAHGRERILACLRSELDRISRDPIPHQLRICCPADMIADIRECVERSGLANASIEAADLGPDAIEILFQGGAIQLDPDRVTRECQAIIDELAGD</sequence>
<proteinExistence type="predicted"/>
<accession>A0ABU2HPG4</accession>
<gene>
    <name evidence="1" type="ORF">RGQ15_05015</name>
</gene>
<keyword evidence="2" id="KW-1185">Reference proteome</keyword>
<reference evidence="2" key="1">
    <citation type="submission" date="2023-07" db="EMBL/GenBank/DDBJ databases">
        <title>Paracoccus sp. MBLB3053 whole genome sequence.</title>
        <authorList>
            <person name="Hwang C.Y."/>
            <person name="Cho E.-S."/>
            <person name="Seo M.-J."/>
        </authorList>
    </citation>
    <scope>NUCLEOTIDE SEQUENCE [LARGE SCALE GENOMIC DNA]</scope>
    <source>
        <strain evidence="2">MBLB3053</strain>
    </source>
</reference>
<protein>
    <recommendedName>
        <fullName evidence="3">Flagellar assembly protein FliH/Type III secretion system HrpE domain-containing protein</fullName>
    </recommendedName>
</protein>
<comment type="caution">
    <text evidence="1">The sequence shown here is derived from an EMBL/GenBank/DDBJ whole genome shotgun (WGS) entry which is preliminary data.</text>
</comment>
<dbReference type="RefSeq" id="WP_311159130.1">
    <property type="nucleotide sequence ID" value="NZ_JAVQLW010000001.1"/>
</dbReference>
<organism evidence="1 2">
    <name type="scientific">Paracoccus aurantius</name>
    <dbReference type="NCBI Taxonomy" id="3073814"/>
    <lineage>
        <taxon>Bacteria</taxon>
        <taxon>Pseudomonadati</taxon>
        <taxon>Pseudomonadota</taxon>
        <taxon>Alphaproteobacteria</taxon>
        <taxon>Rhodobacterales</taxon>
        <taxon>Paracoccaceae</taxon>
        <taxon>Paracoccus</taxon>
    </lineage>
</organism>
<evidence type="ECO:0000313" key="1">
    <source>
        <dbReference type="EMBL" id="MDS9466938.1"/>
    </source>
</evidence>
<evidence type="ECO:0000313" key="2">
    <source>
        <dbReference type="Proteomes" id="UP001269144"/>
    </source>
</evidence>
<evidence type="ECO:0008006" key="3">
    <source>
        <dbReference type="Google" id="ProtNLM"/>
    </source>
</evidence>
<name>A0ABU2HPG4_9RHOB</name>
<dbReference type="Proteomes" id="UP001269144">
    <property type="component" value="Unassembled WGS sequence"/>
</dbReference>